<sequence length="168" mass="19310">MSVQQLLREIREQGYDGSQNLLYRYLNQQRHLDDQPHLSPRRATRLLVTRPDRLTERQAATVEKLTASCPEMRVLADLVRDFAALLAPDERNEAGLKERTVLVQAPDLPHLHSFVRGLEQDHDAVVAGLTLDFHNGRTEGVNTKTKMLQRQMYGQARFPLLRHRILLG</sequence>
<gene>
    <name evidence="2" type="ORF">F4561_001505</name>
</gene>
<dbReference type="InterPro" id="IPR002560">
    <property type="entry name" value="Transposase_DDE"/>
</dbReference>
<name>A0A7W7REX1_9ACTN</name>
<accession>A0A7W7REX1</accession>
<dbReference type="RefSeq" id="WP_184576032.1">
    <property type="nucleotide sequence ID" value="NZ_JACHJT010000001.1"/>
</dbReference>
<dbReference type="EMBL" id="JACHJT010000001">
    <property type="protein sequence ID" value="MBB4930685.1"/>
    <property type="molecule type" value="Genomic_DNA"/>
</dbReference>
<evidence type="ECO:0000313" key="3">
    <source>
        <dbReference type="Proteomes" id="UP000523007"/>
    </source>
</evidence>
<feature type="domain" description="Transposase IS204/IS1001/IS1096/IS1165 DDE" evidence="1">
    <location>
        <begin position="29"/>
        <end position="165"/>
    </location>
</feature>
<organism evidence="2 3">
    <name type="scientific">Lipingzhangella halophila</name>
    <dbReference type="NCBI Taxonomy" id="1783352"/>
    <lineage>
        <taxon>Bacteria</taxon>
        <taxon>Bacillati</taxon>
        <taxon>Actinomycetota</taxon>
        <taxon>Actinomycetes</taxon>
        <taxon>Streptosporangiales</taxon>
        <taxon>Nocardiopsidaceae</taxon>
        <taxon>Lipingzhangella</taxon>
    </lineage>
</organism>
<dbReference type="PANTHER" id="PTHR33498:SF1">
    <property type="entry name" value="TRANSPOSASE FOR INSERTION SEQUENCE ELEMENT IS1557"/>
    <property type="match status" value="1"/>
</dbReference>
<proteinExistence type="predicted"/>
<dbReference type="PANTHER" id="PTHR33498">
    <property type="entry name" value="TRANSPOSASE FOR INSERTION SEQUENCE ELEMENT IS1557"/>
    <property type="match status" value="1"/>
</dbReference>
<keyword evidence="3" id="KW-1185">Reference proteome</keyword>
<dbReference type="InterPro" id="IPR047951">
    <property type="entry name" value="Transpos_ISL3"/>
</dbReference>
<protein>
    <submittedName>
        <fullName evidence="2">Transposase</fullName>
    </submittedName>
</protein>
<dbReference type="Pfam" id="PF01610">
    <property type="entry name" value="DDE_Tnp_ISL3"/>
    <property type="match status" value="1"/>
</dbReference>
<evidence type="ECO:0000259" key="1">
    <source>
        <dbReference type="Pfam" id="PF01610"/>
    </source>
</evidence>
<comment type="caution">
    <text evidence="2">The sequence shown here is derived from an EMBL/GenBank/DDBJ whole genome shotgun (WGS) entry which is preliminary data.</text>
</comment>
<evidence type="ECO:0000313" key="2">
    <source>
        <dbReference type="EMBL" id="MBB4930685.1"/>
    </source>
</evidence>
<reference evidence="2 3" key="1">
    <citation type="submission" date="2020-08" db="EMBL/GenBank/DDBJ databases">
        <title>Sequencing the genomes of 1000 actinobacteria strains.</title>
        <authorList>
            <person name="Klenk H.-P."/>
        </authorList>
    </citation>
    <scope>NUCLEOTIDE SEQUENCE [LARGE SCALE GENOMIC DNA]</scope>
    <source>
        <strain evidence="2 3">DSM 102030</strain>
    </source>
</reference>
<dbReference type="Proteomes" id="UP000523007">
    <property type="component" value="Unassembled WGS sequence"/>
</dbReference>
<dbReference type="AlphaFoldDB" id="A0A7W7REX1"/>